<organism evidence="8 9">
    <name type="scientific">Zhihengliuella flava</name>
    <dbReference type="NCBI Taxonomy" id="1285193"/>
    <lineage>
        <taxon>Bacteria</taxon>
        <taxon>Bacillati</taxon>
        <taxon>Actinomycetota</taxon>
        <taxon>Actinomycetes</taxon>
        <taxon>Micrococcales</taxon>
        <taxon>Micrococcaceae</taxon>
        <taxon>Zhihengliuella</taxon>
    </lineage>
</organism>
<keyword evidence="4" id="KW-0472">Membrane</keyword>
<proteinExistence type="inferred from homology"/>
<evidence type="ECO:0000256" key="3">
    <source>
        <dbReference type="ARBA" id="ARBA00022729"/>
    </source>
</evidence>
<feature type="signal peptide" evidence="7">
    <location>
        <begin position="1"/>
        <end position="22"/>
    </location>
</feature>
<accession>A0A931DBU6</accession>
<dbReference type="SUPFAM" id="SSF53850">
    <property type="entry name" value="Periplasmic binding protein-like II"/>
    <property type="match status" value="1"/>
</dbReference>
<dbReference type="PANTHER" id="PTHR30429">
    <property type="entry name" value="D-METHIONINE-BINDING LIPOPROTEIN METQ"/>
    <property type="match status" value="1"/>
</dbReference>
<dbReference type="EMBL" id="JADOTZ010000001">
    <property type="protein sequence ID" value="MBG6085572.1"/>
    <property type="molecule type" value="Genomic_DNA"/>
</dbReference>
<evidence type="ECO:0000256" key="4">
    <source>
        <dbReference type="ARBA" id="ARBA00023136"/>
    </source>
</evidence>
<evidence type="ECO:0000313" key="9">
    <source>
        <dbReference type="Proteomes" id="UP000625033"/>
    </source>
</evidence>
<comment type="subcellular location">
    <subcellularLocation>
        <location evidence="1">Membrane</location>
        <topology evidence="1">Lipid-anchor</topology>
    </subcellularLocation>
</comment>
<dbReference type="PANTHER" id="PTHR30429:SF0">
    <property type="entry name" value="METHIONINE-BINDING LIPOPROTEIN METQ"/>
    <property type="match status" value="1"/>
</dbReference>
<feature type="chain" id="PRO_5038601653" evidence="7">
    <location>
        <begin position="23"/>
        <end position="277"/>
    </location>
</feature>
<evidence type="ECO:0000256" key="6">
    <source>
        <dbReference type="ARBA" id="ARBA00023288"/>
    </source>
</evidence>
<dbReference type="AlphaFoldDB" id="A0A931DBU6"/>
<keyword evidence="3 7" id="KW-0732">Signal</keyword>
<name>A0A931DBU6_9MICC</name>
<dbReference type="PROSITE" id="PS51257">
    <property type="entry name" value="PROKAR_LIPOPROTEIN"/>
    <property type="match status" value="1"/>
</dbReference>
<dbReference type="Pfam" id="PF03180">
    <property type="entry name" value="Lipoprotein_9"/>
    <property type="match status" value="1"/>
</dbReference>
<keyword evidence="6" id="KW-0449">Lipoprotein</keyword>
<protein>
    <submittedName>
        <fullName evidence="8">D-methionine transport system substrate-binding protein</fullName>
    </submittedName>
</protein>
<dbReference type="Gene3D" id="3.40.190.10">
    <property type="entry name" value="Periplasmic binding protein-like II"/>
    <property type="match status" value="2"/>
</dbReference>
<dbReference type="InterPro" id="IPR004872">
    <property type="entry name" value="Lipoprotein_NlpA"/>
</dbReference>
<comment type="similarity">
    <text evidence="2">Belongs to the NlpA lipoprotein family.</text>
</comment>
<dbReference type="Proteomes" id="UP000625033">
    <property type="component" value="Unassembled WGS sequence"/>
</dbReference>
<dbReference type="GO" id="GO:0016020">
    <property type="term" value="C:membrane"/>
    <property type="evidence" value="ECO:0007669"/>
    <property type="project" value="UniProtKB-SubCell"/>
</dbReference>
<sequence length="277" mass="29866">MRQKLSLAATGAVALFALTACGGDTPSAEENTNENGATIVTVGASPVPHAQILEFVDENLAADAGIDLEIEEFDDYQTPNIALDEGSIDANYYQHLPWLEDQVATKGYEFEHGTGVHIEPYAAFSQHASVEDIPDGGVVAITNDPANQLRGLKLLEEAGLLENIDDETTVLSLTDSQNPKGLQFEENQPEVLVQIAGDPKVDLAILNGNFLLQAGMKTSDALLVEDVSGENPYANFLAWRAGEQTEAIATLDELLHSDEVREYITETWPNGDVSPTE</sequence>
<gene>
    <name evidence="8" type="ORF">IW252_002339</name>
</gene>
<comment type="caution">
    <text evidence="8">The sequence shown here is derived from an EMBL/GenBank/DDBJ whole genome shotgun (WGS) entry which is preliminary data.</text>
</comment>
<evidence type="ECO:0000256" key="1">
    <source>
        <dbReference type="ARBA" id="ARBA00004635"/>
    </source>
</evidence>
<keyword evidence="9" id="KW-1185">Reference proteome</keyword>
<dbReference type="RefSeq" id="WP_196836745.1">
    <property type="nucleotide sequence ID" value="NZ_JADOTZ010000001.1"/>
</dbReference>
<keyword evidence="5" id="KW-0564">Palmitate</keyword>
<evidence type="ECO:0000256" key="7">
    <source>
        <dbReference type="SAM" id="SignalP"/>
    </source>
</evidence>
<evidence type="ECO:0000313" key="8">
    <source>
        <dbReference type="EMBL" id="MBG6085572.1"/>
    </source>
</evidence>
<evidence type="ECO:0000256" key="5">
    <source>
        <dbReference type="ARBA" id="ARBA00023139"/>
    </source>
</evidence>
<evidence type="ECO:0000256" key="2">
    <source>
        <dbReference type="ARBA" id="ARBA00008973"/>
    </source>
</evidence>
<reference evidence="8" key="1">
    <citation type="submission" date="2020-11" db="EMBL/GenBank/DDBJ databases">
        <title>Sequencing the genomes of 1000 actinobacteria strains.</title>
        <authorList>
            <person name="Klenk H.-P."/>
        </authorList>
    </citation>
    <scope>NUCLEOTIDE SEQUENCE</scope>
    <source>
        <strain evidence="8">DSM 26152</strain>
    </source>
</reference>